<dbReference type="PRINTS" id="PR00385">
    <property type="entry name" value="P450"/>
</dbReference>
<evidence type="ECO:0000313" key="5">
    <source>
        <dbReference type="Proteomes" id="UP000242875"/>
    </source>
</evidence>
<evidence type="ECO:0008006" key="6">
    <source>
        <dbReference type="Google" id="ProtNLM"/>
    </source>
</evidence>
<dbReference type="PANTHER" id="PTHR24305">
    <property type="entry name" value="CYTOCHROME P450"/>
    <property type="match status" value="1"/>
</dbReference>
<comment type="similarity">
    <text evidence="1">Belongs to the cytochrome P450 family.</text>
</comment>
<keyword evidence="5" id="KW-1185">Reference proteome</keyword>
<dbReference type="PANTHER" id="PTHR24305:SF166">
    <property type="entry name" value="CYTOCHROME P450 12A4, MITOCHONDRIAL-RELATED"/>
    <property type="match status" value="1"/>
</dbReference>
<comment type="cofactor">
    <cofactor evidence="2">
        <name>heme</name>
        <dbReference type="ChEBI" id="CHEBI:30413"/>
    </cofactor>
</comment>
<keyword evidence="2" id="KW-0479">Metal-binding</keyword>
<evidence type="ECO:0000256" key="3">
    <source>
        <dbReference type="SAM" id="Phobius"/>
    </source>
</evidence>
<evidence type="ECO:0000256" key="2">
    <source>
        <dbReference type="PIRSR" id="PIRSR602401-1"/>
    </source>
</evidence>
<dbReference type="InterPro" id="IPR001128">
    <property type="entry name" value="Cyt_P450"/>
</dbReference>
<dbReference type="OrthoDB" id="1470350at2759"/>
<keyword evidence="3" id="KW-1133">Transmembrane helix</keyword>
<keyword evidence="2" id="KW-0408">Iron</keyword>
<keyword evidence="3" id="KW-0472">Membrane</keyword>
<dbReference type="Proteomes" id="UP000242875">
    <property type="component" value="Unassembled WGS sequence"/>
</dbReference>
<dbReference type="GO" id="GO:0016705">
    <property type="term" value="F:oxidoreductase activity, acting on paired donors, with incorporation or reduction of molecular oxygen"/>
    <property type="evidence" value="ECO:0007669"/>
    <property type="project" value="InterPro"/>
</dbReference>
<evidence type="ECO:0000313" key="4">
    <source>
        <dbReference type="EMBL" id="OZJ03915.1"/>
    </source>
</evidence>
<dbReference type="GO" id="GO:0005506">
    <property type="term" value="F:iron ion binding"/>
    <property type="evidence" value="ECO:0007669"/>
    <property type="project" value="InterPro"/>
</dbReference>
<feature type="binding site" description="axial binding residue" evidence="2">
    <location>
        <position position="500"/>
    </location>
    <ligand>
        <name>heme</name>
        <dbReference type="ChEBI" id="CHEBI:30413"/>
    </ligand>
    <ligandPart>
        <name>Fe</name>
        <dbReference type="ChEBI" id="CHEBI:18248"/>
    </ligandPart>
</feature>
<protein>
    <recommendedName>
        <fullName evidence="6">Cytochrome P450</fullName>
    </recommendedName>
</protein>
<accession>A0A261XZX2</accession>
<dbReference type="InterPro" id="IPR050121">
    <property type="entry name" value="Cytochrome_P450_monoxygenase"/>
</dbReference>
<proteinExistence type="inferred from homology"/>
<keyword evidence="3" id="KW-0812">Transmembrane</keyword>
<dbReference type="InterPro" id="IPR036396">
    <property type="entry name" value="Cyt_P450_sf"/>
</dbReference>
<feature type="transmembrane region" description="Helical" evidence="3">
    <location>
        <begin position="21"/>
        <end position="43"/>
    </location>
</feature>
<dbReference type="SUPFAM" id="SSF48264">
    <property type="entry name" value="Cytochrome P450"/>
    <property type="match status" value="1"/>
</dbReference>
<dbReference type="Gene3D" id="1.10.630.10">
    <property type="entry name" value="Cytochrome P450"/>
    <property type="match status" value="1"/>
</dbReference>
<dbReference type="AlphaFoldDB" id="A0A261XZX2"/>
<name>A0A261XZX2_9FUNG</name>
<keyword evidence="2" id="KW-0349">Heme</keyword>
<dbReference type="GO" id="GO:0004497">
    <property type="term" value="F:monooxygenase activity"/>
    <property type="evidence" value="ECO:0007669"/>
    <property type="project" value="InterPro"/>
</dbReference>
<sequence>MLSSLQLNGLSPFGQATGTEVVVGLTLIPVSWILYKFLFYPLYLSPLSKIPGPPVSAIPFTGNFWDIFSSEAGYHQLNWSYKFPRMYVYHGLFNIPRVLLTDPDLIREVLVTNAYDYIKPPNVIKFLGKIVGEGLLIAEGSAHKHQRKHIQPSFNPSVLRSFVPSFFLHSAELVNLWKVDLIGEDKAEVNILDGCSRATLDIIGTAGFGYAFHAIEDDEDAEGEESPTLHWAYKTLLGPRSMLEQLLLTFLPFFRNLPLKRNFAHQKGLNVIRDTSRELVEKAKESRAAQETTEVDDGVLGPKDLLTVLVEQNDKGGLTDEELVGQVMTFLVAGHETTSVTLTWSLYQLALDPDIQDKLRAEITPLFSKIDFNSPDFPNVPNLPTYEEMNALPYLNNFCKEILRLIPPVPSTTRVPAKDVVLNGYFIPKGTPMFFSPVVTHRHTHFWGDDVMDFRPERWDEAPAKDISPYTYFREYLEHSMSSQQRLIPSPAFLAGPRQCIGNRFALMELKVLLCTVLYAYKFHEKPGYVVRKAQGVTWRPKPGMRLIIERAQ</sequence>
<gene>
    <name evidence="4" type="ORF">BZG36_03273</name>
</gene>
<reference evidence="4 5" key="1">
    <citation type="journal article" date="2017" name="Mycologia">
        <title>Bifiguratus adelaidae, gen. et sp. nov., a new member of Mucoromycotina in endophytic and soil-dwelling habitats.</title>
        <authorList>
            <person name="Torres-Cruz T.J."/>
            <person name="Billingsley Tobias T.L."/>
            <person name="Almatruk M."/>
            <person name="Hesse C."/>
            <person name="Kuske C.R."/>
            <person name="Desiro A."/>
            <person name="Benucci G.M."/>
            <person name="Bonito G."/>
            <person name="Stajich J.E."/>
            <person name="Dunlap C."/>
            <person name="Arnold A.E."/>
            <person name="Porras-Alfaro A."/>
        </authorList>
    </citation>
    <scope>NUCLEOTIDE SEQUENCE [LARGE SCALE GENOMIC DNA]</scope>
    <source>
        <strain evidence="4 5">AZ0501</strain>
    </source>
</reference>
<dbReference type="GO" id="GO:0020037">
    <property type="term" value="F:heme binding"/>
    <property type="evidence" value="ECO:0007669"/>
    <property type="project" value="InterPro"/>
</dbReference>
<evidence type="ECO:0000256" key="1">
    <source>
        <dbReference type="ARBA" id="ARBA00010617"/>
    </source>
</evidence>
<organism evidence="4 5">
    <name type="scientific">Bifiguratus adelaidae</name>
    <dbReference type="NCBI Taxonomy" id="1938954"/>
    <lineage>
        <taxon>Eukaryota</taxon>
        <taxon>Fungi</taxon>
        <taxon>Fungi incertae sedis</taxon>
        <taxon>Mucoromycota</taxon>
        <taxon>Mucoromycotina</taxon>
        <taxon>Endogonomycetes</taxon>
        <taxon>Endogonales</taxon>
        <taxon>Endogonales incertae sedis</taxon>
        <taxon>Bifiguratus</taxon>
    </lineage>
</organism>
<dbReference type="CDD" id="cd11069">
    <property type="entry name" value="CYP_FUM15-like"/>
    <property type="match status" value="1"/>
</dbReference>
<dbReference type="InterPro" id="IPR002401">
    <property type="entry name" value="Cyt_P450_E_grp-I"/>
</dbReference>
<dbReference type="EMBL" id="MVBO01000063">
    <property type="protein sequence ID" value="OZJ03915.1"/>
    <property type="molecule type" value="Genomic_DNA"/>
</dbReference>
<dbReference type="PRINTS" id="PR00463">
    <property type="entry name" value="EP450I"/>
</dbReference>
<comment type="caution">
    <text evidence="4">The sequence shown here is derived from an EMBL/GenBank/DDBJ whole genome shotgun (WGS) entry which is preliminary data.</text>
</comment>
<dbReference type="Pfam" id="PF00067">
    <property type="entry name" value="p450"/>
    <property type="match status" value="1"/>
</dbReference>